<gene>
    <name evidence="9" type="ORF">MSBR3_0074</name>
</gene>
<keyword evidence="3 7" id="KW-0812">Transmembrane</keyword>
<keyword evidence="10" id="KW-1185">Reference proteome</keyword>
<feature type="coiled-coil region" evidence="6">
    <location>
        <begin position="1"/>
        <end position="28"/>
    </location>
</feature>
<dbReference type="EMBL" id="CP009517">
    <property type="protein sequence ID" value="AKB80652.1"/>
    <property type="molecule type" value="Genomic_DNA"/>
</dbReference>
<evidence type="ECO:0000256" key="4">
    <source>
        <dbReference type="ARBA" id="ARBA00022989"/>
    </source>
</evidence>
<organism evidence="9 10">
    <name type="scientific">Methanosarcina barkeri 3</name>
    <dbReference type="NCBI Taxonomy" id="1434107"/>
    <lineage>
        <taxon>Archaea</taxon>
        <taxon>Methanobacteriati</taxon>
        <taxon>Methanobacteriota</taxon>
        <taxon>Stenosarchaea group</taxon>
        <taxon>Methanomicrobia</taxon>
        <taxon>Methanosarcinales</taxon>
        <taxon>Methanosarcinaceae</taxon>
        <taxon>Methanosarcina</taxon>
    </lineage>
</organism>
<evidence type="ECO:0000313" key="10">
    <source>
        <dbReference type="Proteomes" id="UP000033066"/>
    </source>
</evidence>
<dbReference type="GO" id="GO:0005886">
    <property type="term" value="C:plasma membrane"/>
    <property type="evidence" value="ECO:0007669"/>
    <property type="project" value="UniProtKB-SubCell"/>
</dbReference>
<dbReference type="STRING" id="1434107.MSBR3_0074"/>
<evidence type="ECO:0000256" key="6">
    <source>
        <dbReference type="SAM" id="Coils"/>
    </source>
</evidence>
<feature type="domain" description="RDD" evidence="8">
    <location>
        <begin position="88"/>
        <end position="236"/>
    </location>
</feature>
<evidence type="ECO:0000256" key="2">
    <source>
        <dbReference type="ARBA" id="ARBA00022475"/>
    </source>
</evidence>
<dbReference type="Proteomes" id="UP000033066">
    <property type="component" value="Chromosome"/>
</dbReference>
<keyword evidence="6" id="KW-0175">Coiled coil</keyword>
<evidence type="ECO:0000256" key="7">
    <source>
        <dbReference type="SAM" id="Phobius"/>
    </source>
</evidence>
<dbReference type="PANTHER" id="PTHR36115:SF4">
    <property type="entry name" value="MEMBRANE PROTEIN"/>
    <property type="match status" value="1"/>
</dbReference>
<protein>
    <recommendedName>
        <fullName evidence="8">RDD domain-containing protein</fullName>
    </recommendedName>
</protein>
<dbReference type="GeneID" id="25418697"/>
<dbReference type="PANTHER" id="PTHR36115">
    <property type="entry name" value="PROLINE-RICH ANTIGEN HOMOLOG-RELATED"/>
    <property type="match status" value="1"/>
</dbReference>
<dbReference type="PATRIC" id="fig|1434107.4.peg.85"/>
<dbReference type="RefSeq" id="WP_196296982.1">
    <property type="nucleotide sequence ID" value="NZ_CP009517.1"/>
</dbReference>
<keyword evidence="2" id="KW-1003">Cell membrane</keyword>
<comment type="subcellular location">
    <subcellularLocation>
        <location evidence="1">Cell membrane</location>
        <topology evidence="1">Multi-pass membrane protein</topology>
    </subcellularLocation>
</comment>
<evidence type="ECO:0000256" key="1">
    <source>
        <dbReference type="ARBA" id="ARBA00004651"/>
    </source>
</evidence>
<keyword evidence="4 7" id="KW-1133">Transmembrane helix</keyword>
<feature type="transmembrane region" description="Helical" evidence="7">
    <location>
        <begin position="208"/>
        <end position="225"/>
    </location>
</feature>
<feature type="transmembrane region" description="Helical" evidence="7">
    <location>
        <begin position="95"/>
        <end position="123"/>
    </location>
</feature>
<evidence type="ECO:0000313" key="9">
    <source>
        <dbReference type="EMBL" id="AKB80652.1"/>
    </source>
</evidence>
<dbReference type="OrthoDB" id="288430at2157"/>
<dbReference type="Pfam" id="PF06271">
    <property type="entry name" value="RDD"/>
    <property type="match status" value="1"/>
</dbReference>
<evidence type="ECO:0000256" key="3">
    <source>
        <dbReference type="ARBA" id="ARBA00022692"/>
    </source>
</evidence>
<dbReference type="AlphaFoldDB" id="A0A0E3SJ77"/>
<proteinExistence type="predicted"/>
<sequence>MDFSEDAKREIEKNLDEFVRNINLDNKERLEMVKELRSTYYERAENEARARGVNMVSVDDVRAANVNVSPPRETADSFMKSYAPMLRRAGFWSRLVAFVIDCAVLCTLLVAIVSPLLMILALSGMPMEDSPATDVWFESQSPLYVIGILIVGVVTALSALVVILGYYVFLEGHFGYTAGKKIMGLWVLRSDGTKIGYKEAILRNLSKYINNLIVIDTLIMLIFFYKERQRGLDRMADTIVVYGKKNRGFEESRD</sequence>
<feature type="transmembrane region" description="Helical" evidence="7">
    <location>
        <begin position="143"/>
        <end position="170"/>
    </location>
</feature>
<evidence type="ECO:0000256" key="5">
    <source>
        <dbReference type="ARBA" id="ARBA00023136"/>
    </source>
</evidence>
<keyword evidence="5 7" id="KW-0472">Membrane</keyword>
<reference evidence="9" key="1">
    <citation type="submission" date="2014-07" db="EMBL/GenBank/DDBJ databases">
        <title>Methanogenic archaea and the global carbon cycle.</title>
        <authorList>
            <person name="Henriksen J.R."/>
            <person name="Luke J."/>
            <person name="Reinhart S."/>
            <person name="Benedict M.N."/>
            <person name="Youngblut N.D."/>
            <person name="Metcalf M.E."/>
            <person name="Whitaker R.J."/>
            <person name="Metcalf W.W."/>
        </authorList>
    </citation>
    <scope>NUCLEOTIDE SEQUENCE [LARGE SCALE GENOMIC DNA]</scope>
    <source>
        <strain evidence="9">3</strain>
    </source>
</reference>
<dbReference type="InterPro" id="IPR051791">
    <property type="entry name" value="Pra-immunoreactive"/>
</dbReference>
<dbReference type="HOGENOM" id="CLU_1092422_0_0_2"/>
<evidence type="ECO:0000259" key="8">
    <source>
        <dbReference type="Pfam" id="PF06271"/>
    </source>
</evidence>
<dbReference type="InterPro" id="IPR010432">
    <property type="entry name" value="RDD"/>
</dbReference>
<dbReference type="KEGG" id="mbak:MSBR3_0074"/>
<accession>A0A0E3SJ77</accession>
<name>A0A0E3SJ77_METBA</name>